<dbReference type="InterPro" id="IPR036397">
    <property type="entry name" value="RNaseH_sf"/>
</dbReference>
<dbReference type="AlphaFoldDB" id="A0A6A6E056"/>
<keyword evidence="2" id="KW-1185">Reference proteome</keyword>
<accession>A0A6A6E056</accession>
<gene>
    <name evidence="1" type="ORF">K469DRAFT_708823</name>
</gene>
<dbReference type="GO" id="GO:0003676">
    <property type="term" value="F:nucleic acid binding"/>
    <property type="evidence" value="ECO:0007669"/>
    <property type="project" value="InterPro"/>
</dbReference>
<reference evidence="1" key="1">
    <citation type="journal article" date="2020" name="Stud. Mycol.">
        <title>101 Dothideomycetes genomes: a test case for predicting lifestyles and emergence of pathogens.</title>
        <authorList>
            <person name="Haridas S."/>
            <person name="Albert R."/>
            <person name="Binder M."/>
            <person name="Bloem J."/>
            <person name="Labutti K."/>
            <person name="Salamov A."/>
            <person name="Andreopoulos B."/>
            <person name="Baker S."/>
            <person name="Barry K."/>
            <person name="Bills G."/>
            <person name="Bluhm B."/>
            <person name="Cannon C."/>
            <person name="Castanera R."/>
            <person name="Culley D."/>
            <person name="Daum C."/>
            <person name="Ezra D."/>
            <person name="Gonzalez J."/>
            <person name="Henrissat B."/>
            <person name="Kuo A."/>
            <person name="Liang C."/>
            <person name="Lipzen A."/>
            <person name="Lutzoni F."/>
            <person name="Magnuson J."/>
            <person name="Mondo S."/>
            <person name="Nolan M."/>
            <person name="Ohm R."/>
            <person name="Pangilinan J."/>
            <person name="Park H.-J."/>
            <person name="Ramirez L."/>
            <person name="Alfaro M."/>
            <person name="Sun H."/>
            <person name="Tritt A."/>
            <person name="Yoshinaga Y."/>
            <person name="Zwiers L.-H."/>
            <person name="Turgeon B."/>
            <person name="Goodwin S."/>
            <person name="Spatafora J."/>
            <person name="Crous P."/>
            <person name="Grigoriev I."/>
        </authorList>
    </citation>
    <scope>NUCLEOTIDE SEQUENCE</scope>
    <source>
        <strain evidence="1">CBS 207.26</strain>
    </source>
</reference>
<dbReference type="Proteomes" id="UP000800200">
    <property type="component" value="Unassembled WGS sequence"/>
</dbReference>
<sequence length="202" mass="23713">MNYHKCIACQKAWVNKSTAKDRVEWAKAALQVRPEPEDWHIVRFSDEVHWAIGPQGRIYIIRKPGERYCSDCIQQRDEKTEEEKKIKRIHAWAAVGWDFKSPLTFYNIASNTNGKMTQRAYIDQILEPIEDGDSGQGPGKSNIVRTWKKENGLQYYFNCHSSPDLSVIENCWQPPKQYVKKFPHWDEQDTRELAIEGWEKVN</sequence>
<organism evidence="1 2">
    <name type="scientific">Zopfia rhizophila CBS 207.26</name>
    <dbReference type="NCBI Taxonomy" id="1314779"/>
    <lineage>
        <taxon>Eukaryota</taxon>
        <taxon>Fungi</taxon>
        <taxon>Dikarya</taxon>
        <taxon>Ascomycota</taxon>
        <taxon>Pezizomycotina</taxon>
        <taxon>Dothideomycetes</taxon>
        <taxon>Dothideomycetes incertae sedis</taxon>
        <taxon>Zopfiaceae</taxon>
        <taxon>Zopfia</taxon>
    </lineage>
</organism>
<dbReference type="OrthoDB" id="3943628at2759"/>
<proteinExistence type="predicted"/>
<evidence type="ECO:0000313" key="2">
    <source>
        <dbReference type="Proteomes" id="UP000800200"/>
    </source>
</evidence>
<protein>
    <submittedName>
        <fullName evidence="1">Uncharacterized protein</fullName>
    </submittedName>
</protein>
<dbReference type="Gene3D" id="3.30.420.10">
    <property type="entry name" value="Ribonuclease H-like superfamily/Ribonuclease H"/>
    <property type="match status" value="1"/>
</dbReference>
<dbReference type="EMBL" id="ML994637">
    <property type="protein sequence ID" value="KAF2184633.1"/>
    <property type="molecule type" value="Genomic_DNA"/>
</dbReference>
<evidence type="ECO:0000313" key="1">
    <source>
        <dbReference type="EMBL" id="KAF2184633.1"/>
    </source>
</evidence>
<name>A0A6A6E056_9PEZI</name>